<name>A0A7K1Y054_9SPHI</name>
<dbReference type="EMBL" id="WVHS01000003">
    <property type="protein sequence ID" value="MXV16572.1"/>
    <property type="molecule type" value="Genomic_DNA"/>
</dbReference>
<accession>A0A7K1Y054</accession>
<protein>
    <submittedName>
        <fullName evidence="1">Uncharacterized protein</fullName>
    </submittedName>
</protein>
<proteinExistence type="predicted"/>
<keyword evidence="2" id="KW-1185">Reference proteome</keyword>
<evidence type="ECO:0000313" key="1">
    <source>
        <dbReference type="EMBL" id="MXV16572.1"/>
    </source>
</evidence>
<organism evidence="1 2">
    <name type="scientific">Hufsiella ginkgonis</name>
    <dbReference type="NCBI Taxonomy" id="2695274"/>
    <lineage>
        <taxon>Bacteria</taxon>
        <taxon>Pseudomonadati</taxon>
        <taxon>Bacteroidota</taxon>
        <taxon>Sphingobacteriia</taxon>
        <taxon>Sphingobacteriales</taxon>
        <taxon>Sphingobacteriaceae</taxon>
        <taxon>Hufsiella</taxon>
    </lineage>
</organism>
<reference evidence="1 2" key="1">
    <citation type="submission" date="2019-11" db="EMBL/GenBank/DDBJ databases">
        <title>Pedobacter sp. HMF7056 Genome sequencing and assembly.</title>
        <authorList>
            <person name="Kang H."/>
            <person name="Kim H."/>
            <person name="Joh K."/>
        </authorList>
    </citation>
    <scope>NUCLEOTIDE SEQUENCE [LARGE SCALE GENOMIC DNA]</scope>
    <source>
        <strain evidence="1 2">HMF7056</strain>
    </source>
</reference>
<comment type="caution">
    <text evidence="1">The sequence shown here is derived from an EMBL/GenBank/DDBJ whole genome shotgun (WGS) entry which is preliminary data.</text>
</comment>
<gene>
    <name evidence="1" type="ORF">GS398_14815</name>
</gene>
<dbReference type="AlphaFoldDB" id="A0A7K1Y054"/>
<sequence>MKKLVAFVVVLLVGLCCKKEDELVCGCSIYVPQVSFIIKNAQNADLLDQSVTGSFSRSALKLRYLDKGVMKDIAYDIAPPFTYNSVTFKFNQVRSAQLATLRISDYAREFYIDFGNGDTDTLTFDFDKFAGAASNVKLNNKTVLREPSIPETFGYIFYLLK</sequence>
<dbReference type="RefSeq" id="WP_160907555.1">
    <property type="nucleotide sequence ID" value="NZ_WVHS01000003.1"/>
</dbReference>
<evidence type="ECO:0000313" key="2">
    <source>
        <dbReference type="Proteomes" id="UP000451233"/>
    </source>
</evidence>
<dbReference type="Proteomes" id="UP000451233">
    <property type="component" value="Unassembled WGS sequence"/>
</dbReference>